<dbReference type="EnsemblMetazoa" id="Aqu2.1.40246_001">
    <property type="protein sequence ID" value="Aqu2.1.40246_001"/>
    <property type="gene ID" value="Aqu2.1.40246"/>
</dbReference>
<dbReference type="AlphaFoldDB" id="A0A1X7VIR7"/>
<proteinExistence type="predicted"/>
<evidence type="ECO:0008006" key="2">
    <source>
        <dbReference type="Google" id="ProtNLM"/>
    </source>
</evidence>
<reference evidence="1" key="1">
    <citation type="submission" date="2017-05" db="UniProtKB">
        <authorList>
            <consortium name="EnsemblMetazoa"/>
        </authorList>
    </citation>
    <scope>IDENTIFICATION</scope>
</reference>
<sequence>MQDYSDLYLYFKATMGKVFTHPIGMPDYDCFRLIDMFKACNTPCLKQSILKSFTNPNGHLQIVITTVAFGMGIDCLSVI</sequence>
<name>A0A1X7VIR7_AMPQE</name>
<protein>
    <recommendedName>
        <fullName evidence="2">Helicase C-terminal domain-containing protein</fullName>
    </recommendedName>
</protein>
<organism evidence="1">
    <name type="scientific">Amphimedon queenslandica</name>
    <name type="common">Sponge</name>
    <dbReference type="NCBI Taxonomy" id="400682"/>
    <lineage>
        <taxon>Eukaryota</taxon>
        <taxon>Metazoa</taxon>
        <taxon>Porifera</taxon>
        <taxon>Demospongiae</taxon>
        <taxon>Heteroscleromorpha</taxon>
        <taxon>Haplosclerida</taxon>
        <taxon>Niphatidae</taxon>
        <taxon>Amphimedon</taxon>
    </lineage>
</organism>
<accession>A0A1X7VIR7</accession>
<dbReference type="InParanoid" id="A0A1X7VIR7"/>
<evidence type="ECO:0000313" key="1">
    <source>
        <dbReference type="EnsemblMetazoa" id="Aqu2.1.40246_001"/>
    </source>
</evidence>